<accession>A0AAV1CHK9</accession>
<gene>
    <name evidence="2" type="ORF">OLC1_LOCUS5754</name>
</gene>
<name>A0AAV1CHK9_OLDCO</name>
<evidence type="ECO:0000313" key="3">
    <source>
        <dbReference type="Proteomes" id="UP001161247"/>
    </source>
</evidence>
<feature type="compositionally biased region" description="Acidic residues" evidence="1">
    <location>
        <begin position="60"/>
        <end position="81"/>
    </location>
</feature>
<proteinExistence type="predicted"/>
<feature type="region of interest" description="Disordered" evidence="1">
    <location>
        <begin position="1"/>
        <end position="35"/>
    </location>
</feature>
<dbReference type="EMBL" id="OX459119">
    <property type="protein sequence ID" value="CAI9094638.1"/>
    <property type="molecule type" value="Genomic_DNA"/>
</dbReference>
<feature type="region of interest" description="Disordered" evidence="1">
    <location>
        <begin position="47"/>
        <end position="104"/>
    </location>
</feature>
<reference evidence="2" key="1">
    <citation type="submission" date="2023-03" db="EMBL/GenBank/DDBJ databases">
        <authorList>
            <person name="Julca I."/>
        </authorList>
    </citation>
    <scope>NUCLEOTIDE SEQUENCE</scope>
</reference>
<dbReference type="Proteomes" id="UP001161247">
    <property type="component" value="Chromosome 2"/>
</dbReference>
<feature type="compositionally biased region" description="Basic and acidic residues" evidence="1">
    <location>
        <begin position="1"/>
        <end position="22"/>
    </location>
</feature>
<keyword evidence="3" id="KW-1185">Reference proteome</keyword>
<sequence>MGTNEHAESNEKEDDRSSKSKEIEEDEDDLAELVANDDIKANMDFIEKHSDNNLKKNIDVNEEEEEDSSESEENEEVDDGSGDLVLGGDIKSSRRHENMDLGEKFSSNPLKQIVVANGHEDDGSYVQKLKRAKIVIWEVK</sequence>
<organism evidence="2 3">
    <name type="scientific">Oldenlandia corymbosa var. corymbosa</name>
    <dbReference type="NCBI Taxonomy" id="529605"/>
    <lineage>
        <taxon>Eukaryota</taxon>
        <taxon>Viridiplantae</taxon>
        <taxon>Streptophyta</taxon>
        <taxon>Embryophyta</taxon>
        <taxon>Tracheophyta</taxon>
        <taxon>Spermatophyta</taxon>
        <taxon>Magnoliopsida</taxon>
        <taxon>eudicotyledons</taxon>
        <taxon>Gunneridae</taxon>
        <taxon>Pentapetalae</taxon>
        <taxon>asterids</taxon>
        <taxon>lamiids</taxon>
        <taxon>Gentianales</taxon>
        <taxon>Rubiaceae</taxon>
        <taxon>Rubioideae</taxon>
        <taxon>Spermacoceae</taxon>
        <taxon>Hedyotis-Oldenlandia complex</taxon>
        <taxon>Oldenlandia</taxon>
    </lineage>
</organism>
<evidence type="ECO:0000256" key="1">
    <source>
        <dbReference type="SAM" id="MobiDB-lite"/>
    </source>
</evidence>
<feature type="compositionally biased region" description="Basic and acidic residues" evidence="1">
    <location>
        <begin position="47"/>
        <end position="59"/>
    </location>
</feature>
<evidence type="ECO:0000313" key="2">
    <source>
        <dbReference type="EMBL" id="CAI9094638.1"/>
    </source>
</evidence>
<dbReference type="AlphaFoldDB" id="A0AAV1CHK9"/>
<feature type="compositionally biased region" description="Basic and acidic residues" evidence="1">
    <location>
        <begin position="91"/>
        <end position="103"/>
    </location>
</feature>
<protein>
    <submittedName>
        <fullName evidence="2">OLC1v1030408C1</fullName>
    </submittedName>
</protein>